<dbReference type="InterPro" id="IPR000864">
    <property type="entry name" value="Prot_inh_pot1"/>
</dbReference>
<keyword evidence="3" id="KW-0722">Serine protease inhibitor</keyword>
<comment type="caution">
    <text evidence="4">The sequence shown here is derived from an EMBL/GenBank/DDBJ whole genome shotgun (WGS) entry which is preliminary data.</text>
</comment>
<dbReference type="GO" id="GO:0004867">
    <property type="term" value="F:serine-type endopeptidase inhibitor activity"/>
    <property type="evidence" value="ECO:0007669"/>
    <property type="project" value="UniProtKB-KW"/>
</dbReference>
<dbReference type="GO" id="GO:0009611">
    <property type="term" value="P:response to wounding"/>
    <property type="evidence" value="ECO:0007669"/>
    <property type="project" value="InterPro"/>
</dbReference>
<gene>
    <name evidence="4" type="ORF">BUALT_Bualt05G0075900</name>
</gene>
<comment type="similarity">
    <text evidence="1">Belongs to the protease inhibitor I13 (potato type I serine protease inhibitor) family.</text>
</comment>
<reference evidence="4" key="1">
    <citation type="submission" date="2019-10" db="EMBL/GenBank/DDBJ databases">
        <authorList>
            <person name="Zhang R."/>
            <person name="Pan Y."/>
            <person name="Wang J."/>
            <person name="Ma R."/>
            <person name="Yu S."/>
        </authorList>
    </citation>
    <scope>NUCLEOTIDE SEQUENCE</scope>
    <source>
        <strain evidence="4">LA-IB0</strain>
        <tissue evidence="4">Leaf</tissue>
    </source>
</reference>
<dbReference type="Pfam" id="PF00280">
    <property type="entry name" value="potato_inhibit"/>
    <property type="match status" value="1"/>
</dbReference>
<name>A0AAV6XTS7_9LAMI</name>
<keyword evidence="5" id="KW-1185">Reference proteome</keyword>
<evidence type="ECO:0000313" key="5">
    <source>
        <dbReference type="Proteomes" id="UP000826271"/>
    </source>
</evidence>
<dbReference type="SUPFAM" id="SSF54654">
    <property type="entry name" value="CI-2 family of serine protease inhibitors"/>
    <property type="match status" value="1"/>
</dbReference>
<evidence type="ECO:0000313" key="4">
    <source>
        <dbReference type="EMBL" id="KAG8382425.1"/>
    </source>
</evidence>
<dbReference type="EMBL" id="WHWC01000005">
    <property type="protein sequence ID" value="KAG8382425.1"/>
    <property type="molecule type" value="Genomic_DNA"/>
</dbReference>
<evidence type="ECO:0000256" key="3">
    <source>
        <dbReference type="ARBA" id="ARBA00022900"/>
    </source>
</evidence>
<organism evidence="4 5">
    <name type="scientific">Buddleja alternifolia</name>
    <dbReference type="NCBI Taxonomy" id="168488"/>
    <lineage>
        <taxon>Eukaryota</taxon>
        <taxon>Viridiplantae</taxon>
        <taxon>Streptophyta</taxon>
        <taxon>Embryophyta</taxon>
        <taxon>Tracheophyta</taxon>
        <taxon>Spermatophyta</taxon>
        <taxon>Magnoliopsida</taxon>
        <taxon>eudicotyledons</taxon>
        <taxon>Gunneridae</taxon>
        <taxon>Pentapetalae</taxon>
        <taxon>asterids</taxon>
        <taxon>lamiids</taxon>
        <taxon>Lamiales</taxon>
        <taxon>Scrophulariaceae</taxon>
        <taxon>Buddlejeae</taxon>
        <taxon>Buddleja</taxon>
    </lineage>
</organism>
<proteinExistence type="inferred from homology"/>
<evidence type="ECO:0000256" key="2">
    <source>
        <dbReference type="ARBA" id="ARBA00022690"/>
    </source>
</evidence>
<dbReference type="Proteomes" id="UP000826271">
    <property type="component" value="Unassembled WGS sequence"/>
</dbReference>
<keyword evidence="2" id="KW-0646">Protease inhibitor</keyword>
<dbReference type="AlphaFoldDB" id="A0AAV6XTS7"/>
<accession>A0AAV6XTS7</accession>
<sequence>MSSDCQGKTQNRFSLKLTQFIRKINCVGIYVGKSSWPELLGALGDLAVVTIERENPLVTANIVRCDRVRVYV</sequence>
<evidence type="ECO:0000256" key="1">
    <source>
        <dbReference type="ARBA" id="ARBA00008210"/>
    </source>
</evidence>
<dbReference type="InterPro" id="IPR036354">
    <property type="entry name" value="Prot_inh_pot1_sf"/>
</dbReference>
<dbReference type="Gene3D" id="3.30.10.10">
    <property type="entry name" value="Trypsin Inhibitor V, subunit A"/>
    <property type="match status" value="1"/>
</dbReference>
<protein>
    <submittedName>
        <fullName evidence="4">Uncharacterized protein</fullName>
    </submittedName>
</protein>
<dbReference type="PROSITE" id="PS00285">
    <property type="entry name" value="POTATO_INHIBITOR"/>
    <property type="match status" value="1"/>
</dbReference>